<dbReference type="InParanoid" id="A0A194X9R9"/>
<dbReference type="GeneID" id="28824710"/>
<dbReference type="Gene3D" id="3.40.50.720">
    <property type="entry name" value="NAD(P)-binding Rossmann-like Domain"/>
    <property type="match status" value="1"/>
</dbReference>
<accession>A0A194X9R9</accession>
<proteinExistence type="inferred from homology"/>
<evidence type="ECO:0000259" key="3">
    <source>
        <dbReference type="Pfam" id="PF01370"/>
    </source>
</evidence>
<dbReference type="InterPro" id="IPR036291">
    <property type="entry name" value="NAD(P)-bd_dom_sf"/>
</dbReference>
<comment type="similarity">
    <text evidence="2">Belongs to the NAD(P)-dependent epimerase/dehydratase family. Dihydroflavonol-4-reductase subfamily.</text>
</comment>
<evidence type="ECO:0000313" key="5">
    <source>
        <dbReference type="Proteomes" id="UP000070700"/>
    </source>
</evidence>
<dbReference type="InterPro" id="IPR050425">
    <property type="entry name" value="NAD(P)_dehydrat-like"/>
</dbReference>
<dbReference type="PANTHER" id="PTHR10366">
    <property type="entry name" value="NAD DEPENDENT EPIMERASE/DEHYDRATASE"/>
    <property type="match status" value="1"/>
</dbReference>
<sequence length="363" mass="38583">MAIPASNGKTVLITGINGYIASVLGLHLLEKGYSIRGTSRRAATTEALLKGPYAPYTERVKMYSVPDMAVDGAFDDAAKGVDGIFHTASPIDFSIATYELMVTPAIRGTETVLESALKAGSQLTSVVITSSVVAIVNPKEGPYTFTEKDWAAVALETVTKNKEEGVTSPGGLLYAASKTAADRAVWKFRDEHKPSFAISTVNPSVVIGPPITLPASGSKFNETLQPLFNILSGAAETVPPSIGSGSFVDVRDVAFMHTWAYENPKKADGERYIACNGFGPSQALADILREHYKGTTIGEKIPVGTPGAGYVGYNKETGKVESVQYPPENIKVDGTKAVREMGIKYISFPQSVVDTAKALEPLV</sequence>
<gene>
    <name evidence="4" type="ORF">LY89DRAFT_684915</name>
</gene>
<keyword evidence="1" id="KW-0560">Oxidoreductase</keyword>
<dbReference type="SUPFAM" id="SSF51735">
    <property type="entry name" value="NAD(P)-binding Rossmann-fold domains"/>
    <property type="match status" value="1"/>
</dbReference>
<dbReference type="KEGG" id="psco:LY89DRAFT_684915"/>
<dbReference type="Pfam" id="PF01370">
    <property type="entry name" value="Epimerase"/>
    <property type="match status" value="1"/>
</dbReference>
<dbReference type="RefSeq" id="XP_018071268.1">
    <property type="nucleotide sequence ID" value="XM_018214984.1"/>
</dbReference>
<dbReference type="OrthoDB" id="2735536at2759"/>
<keyword evidence="5" id="KW-1185">Reference proteome</keyword>
<dbReference type="InterPro" id="IPR001509">
    <property type="entry name" value="Epimerase_deHydtase"/>
</dbReference>
<evidence type="ECO:0000256" key="1">
    <source>
        <dbReference type="ARBA" id="ARBA00023002"/>
    </source>
</evidence>
<evidence type="ECO:0000256" key="2">
    <source>
        <dbReference type="ARBA" id="ARBA00023445"/>
    </source>
</evidence>
<name>A0A194X9R9_MOLSC</name>
<organism evidence="4 5">
    <name type="scientific">Mollisia scopiformis</name>
    <name type="common">Conifer needle endophyte fungus</name>
    <name type="synonym">Phialocephala scopiformis</name>
    <dbReference type="NCBI Taxonomy" id="149040"/>
    <lineage>
        <taxon>Eukaryota</taxon>
        <taxon>Fungi</taxon>
        <taxon>Dikarya</taxon>
        <taxon>Ascomycota</taxon>
        <taxon>Pezizomycotina</taxon>
        <taxon>Leotiomycetes</taxon>
        <taxon>Helotiales</taxon>
        <taxon>Mollisiaceae</taxon>
        <taxon>Mollisia</taxon>
    </lineage>
</organism>
<dbReference type="EMBL" id="KQ947415">
    <property type="protein sequence ID" value="KUJ16913.1"/>
    <property type="molecule type" value="Genomic_DNA"/>
</dbReference>
<reference evidence="4 5" key="1">
    <citation type="submission" date="2015-10" db="EMBL/GenBank/DDBJ databases">
        <title>Full genome of DAOMC 229536 Phialocephala scopiformis, a fungal endophyte of spruce producing the potent anti-insectan compound rugulosin.</title>
        <authorList>
            <consortium name="DOE Joint Genome Institute"/>
            <person name="Walker A.K."/>
            <person name="Frasz S.L."/>
            <person name="Seifert K.A."/>
            <person name="Miller J.D."/>
            <person name="Mondo S.J."/>
            <person name="Labutti K."/>
            <person name="Lipzen A."/>
            <person name="Dockter R."/>
            <person name="Kennedy M."/>
            <person name="Grigoriev I.V."/>
            <person name="Spatafora J.W."/>
        </authorList>
    </citation>
    <scope>NUCLEOTIDE SEQUENCE [LARGE SCALE GENOMIC DNA]</scope>
    <source>
        <strain evidence="4 5">CBS 120377</strain>
    </source>
</reference>
<dbReference type="STRING" id="149040.A0A194X9R9"/>
<dbReference type="GO" id="GO:0016616">
    <property type="term" value="F:oxidoreductase activity, acting on the CH-OH group of donors, NAD or NADP as acceptor"/>
    <property type="evidence" value="ECO:0007669"/>
    <property type="project" value="TreeGrafter"/>
</dbReference>
<evidence type="ECO:0000313" key="4">
    <source>
        <dbReference type="EMBL" id="KUJ16913.1"/>
    </source>
</evidence>
<dbReference type="Proteomes" id="UP000070700">
    <property type="component" value="Unassembled WGS sequence"/>
</dbReference>
<dbReference type="AlphaFoldDB" id="A0A194X9R9"/>
<protein>
    <submittedName>
        <fullName evidence="4">NAD-dependent epimerase/dehydratase:3-beta hydroxysteroid dehydrogenase/isomeras-like protein</fullName>
    </submittedName>
</protein>
<dbReference type="PANTHER" id="PTHR10366:SF564">
    <property type="entry name" value="STEROL-4-ALPHA-CARBOXYLATE 3-DEHYDROGENASE, DECARBOXYLATING"/>
    <property type="match status" value="1"/>
</dbReference>
<feature type="domain" description="NAD-dependent epimerase/dehydratase" evidence="3">
    <location>
        <begin position="11"/>
        <end position="272"/>
    </location>
</feature>